<evidence type="ECO:0000256" key="9">
    <source>
        <dbReference type="ARBA" id="ARBA00023242"/>
    </source>
</evidence>
<evidence type="ECO:0000256" key="7">
    <source>
        <dbReference type="ARBA" id="ARBA00022833"/>
    </source>
</evidence>
<accession>A0ABD2QBT0</accession>
<evidence type="ECO:0000256" key="5">
    <source>
        <dbReference type="ARBA" id="ARBA00022679"/>
    </source>
</evidence>
<feature type="compositionally biased region" description="Basic and acidic residues" evidence="11">
    <location>
        <begin position="398"/>
        <end position="410"/>
    </location>
</feature>
<feature type="binding site" evidence="10">
    <location>
        <position position="189"/>
    </location>
    <ligand>
        <name>Zn(2+)</name>
        <dbReference type="ChEBI" id="CHEBI:29105"/>
    </ligand>
</feature>
<reference evidence="13 14" key="1">
    <citation type="submission" date="2024-11" db="EMBL/GenBank/DDBJ databases">
        <title>Adaptive evolution of stress response genes in parasites aligns with host niche diversity.</title>
        <authorList>
            <person name="Hahn C."/>
            <person name="Resl P."/>
        </authorList>
    </citation>
    <scope>NUCLEOTIDE SEQUENCE [LARGE SCALE GENOMIC DNA]</scope>
    <source>
        <strain evidence="13">EGGRZ-B1_66</strain>
        <tissue evidence="13">Body</tissue>
    </source>
</reference>
<dbReference type="InterPro" id="IPR050134">
    <property type="entry name" value="NAD-dep_sirtuin_deacylases"/>
</dbReference>
<evidence type="ECO:0000256" key="1">
    <source>
        <dbReference type="ARBA" id="ARBA00001947"/>
    </source>
</evidence>
<dbReference type="Pfam" id="PF02146">
    <property type="entry name" value="SIR2"/>
    <property type="match status" value="1"/>
</dbReference>
<comment type="similarity">
    <text evidence="3">Belongs to the sirtuin family. Class I subfamily.</text>
</comment>
<evidence type="ECO:0000259" key="12">
    <source>
        <dbReference type="PROSITE" id="PS50305"/>
    </source>
</evidence>
<dbReference type="PROSITE" id="PS50305">
    <property type="entry name" value="SIRTUIN"/>
    <property type="match status" value="1"/>
</dbReference>
<evidence type="ECO:0000256" key="6">
    <source>
        <dbReference type="ARBA" id="ARBA00022723"/>
    </source>
</evidence>
<dbReference type="InterPro" id="IPR003000">
    <property type="entry name" value="Sirtuin"/>
</dbReference>
<proteinExistence type="inferred from homology"/>
<evidence type="ECO:0000256" key="3">
    <source>
        <dbReference type="ARBA" id="ARBA00006924"/>
    </source>
</evidence>
<keyword evidence="8" id="KW-0520">NAD</keyword>
<evidence type="ECO:0000256" key="11">
    <source>
        <dbReference type="SAM" id="MobiDB-lite"/>
    </source>
</evidence>
<feature type="binding site" evidence="10">
    <location>
        <position position="192"/>
    </location>
    <ligand>
        <name>Zn(2+)</name>
        <dbReference type="ChEBI" id="CHEBI:29105"/>
    </ligand>
</feature>
<evidence type="ECO:0000256" key="2">
    <source>
        <dbReference type="ARBA" id="ARBA00004123"/>
    </source>
</evidence>
<comment type="caution">
    <text evidence="13">The sequence shown here is derived from an EMBL/GenBank/DDBJ whole genome shotgun (WGS) entry which is preliminary data.</text>
</comment>
<evidence type="ECO:0000313" key="13">
    <source>
        <dbReference type="EMBL" id="KAL3316970.1"/>
    </source>
</evidence>
<keyword evidence="14" id="KW-1185">Reference proteome</keyword>
<dbReference type="PANTHER" id="PTHR11085:SF9">
    <property type="entry name" value="NAD-DEPENDENT PROTEIN DEACETYLASE SIRTUIN-1"/>
    <property type="match status" value="1"/>
</dbReference>
<comment type="cofactor">
    <cofactor evidence="1">
        <name>Zn(2+)</name>
        <dbReference type="ChEBI" id="CHEBI:29105"/>
    </cofactor>
</comment>
<keyword evidence="5" id="KW-0808">Transferase</keyword>
<feature type="region of interest" description="Disordered" evidence="11">
    <location>
        <begin position="379"/>
        <end position="431"/>
    </location>
</feature>
<organism evidence="13 14">
    <name type="scientific">Cichlidogyrus casuarinus</name>
    <dbReference type="NCBI Taxonomy" id="1844966"/>
    <lineage>
        <taxon>Eukaryota</taxon>
        <taxon>Metazoa</taxon>
        <taxon>Spiralia</taxon>
        <taxon>Lophotrochozoa</taxon>
        <taxon>Platyhelminthes</taxon>
        <taxon>Monogenea</taxon>
        <taxon>Monopisthocotylea</taxon>
        <taxon>Dactylogyridea</taxon>
        <taxon>Ancyrocephalidae</taxon>
        <taxon>Cichlidogyrus</taxon>
    </lineage>
</organism>
<dbReference type="GO" id="GO:0004407">
    <property type="term" value="F:histone deacetylase activity"/>
    <property type="evidence" value="ECO:0007669"/>
    <property type="project" value="UniProtKB-ARBA"/>
</dbReference>
<feature type="domain" description="Deacetylase sirtuin-type" evidence="12">
    <location>
        <begin position="54"/>
        <end position="342"/>
    </location>
</feature>
<dbReference type="GO" id="GO:0005634">
    <property type="term" value="C:nucleus"/>
    <property type="evidence" value="ECO:0007669"/>
    <property type="project" value="UniProtKB-SubCell"/>
</dbReference>
<feature type="binding site" evidence="10">
    <location>
        <position position="213"/>
    </location>
    <ligand>
        <name>Zn(2+)</name>
        <dbReference type="ChEBI" id="CHEBI:29105"/>
    </ligand>
</feature>
<protein>
    <recommendedName>
        <fullName evidence="4">protein acetyllysine N-acetyltransferase</fullName>
        <ecNumber evidence="4">2.3.1.286</ecNumber>
    </recommendedName>
</protein>
<dbReference type="Gene3D" id="3.30.1600.10">
    <property type="entry name" value="SIR2/SIRT2 'Small Domain"/>
    <property type="match status" value="1"/>
</dbReference>
<dbReference type="Proteomes" id="UP001626550">
    <property type="component" value="Unassembled WGS sequence"/>
</dbReference>
<evidence type="ECO:0000256" key="10">
    <source>
        <dbReference type="PROSITE-ProRule" id="PRU00236"/>
    </source>
</evidence>
<evidence type="ECO:0000256" key="4">
    <source>
        <dbReference type="ARBA" id="ARBA00012928"/>
    </source>
</evidence>
<keyword evidence="7 10" id="KW-0862">Zinc</keyword>
<dbReference type="InterPro" id="IPR026591">
    <property type="entry name" value="Sirtuin_cat_small_dom_sf"/>
</dbReference>
<keyword evidence="9" id="KW-0539">Nucleus</keyword>
<sequence>MIRLERLISAGFINLKRMVHVLLEIDENCVSTLGERKLLQIMFNFLSTPLPRIRLPCLKTMEEAIEWITKSQKIIVLTGAGVSVSCGIPDFRSKDGIYSRLAVEYPDLKSPQDMFDLDYFLHDPQPFFKFAKEIYPGQFEPSISHKFISLLDSKNKLLRNFTQNIDTLEQEAGIKKVVQCHGCFSTASCLTCRRKFTKEDIRADILAQTIPRCPSCKDAPSDANDEMCLDYLASYKKSNNKVIIPSCPAYGVIKPDIVFFGEDLPEHFHDTVSQDVESTDLVIVMGSSLKVRPVSCIPSIIPQSVPQLLINREPLSDHEFDLELYGDCDVIVTEFLHRLGWSIPDSKLDENYQSLEEVSVADLLAKRLKIEAENKMDKTTTAEMKVENKTAIEPPDETQEKSTTENKDSGAEPIVVNDDDESSSSCSSNDEITWSPASLLEKGTYSRVGSREYVFTGSEYVTLLPDSDAMNFAEEEQDLSLTREEREENYIVSLIEQCENDPILAAELDRSNTSSASDLEIIEKEDVNPTGQSSSNKRTKEMDNQCKAPSKIPCVEAEKVDE</sequence>
<feature type="compositionally biased region" description="Basic and acidic residues" evidence="11">
    <location>
        <begin position="379"/>
        <end position="390"/>
    </location>
</feature>
<feature type="region of interest" description="Disordered" evidence="11">
    <location>
        <begin position="509"/>
        <end position="552"/>
    </location>
</feature>
<dbReference type="GO" id="GO:0034979">
    <property type="term" value="F:NAD-dependent protein lysine deacetylase activity"/>
    <property type="evidence" value="ECO:0007669"/>
    <property type="project" value="UniProtKB-EC"/>
</dbReference>
<feature type="binding site" evidence="10">
    <location>
        <position position="247"/>
    </location>
    <ligand>
        <name>Zn(2+)</name>
        <dbReference type="ChEBI" id="CHEBI:29105"/>
    </ligand>
</feature>
<feature type="active site" description="Proton acceptor" evidence="10">
    <location>
        <position position="181"/>
    </location>
</feature>
<dbReference type="EC" id="2.3.1.286" evidence="4"/>
<evidence type="ECO:0000256" key="8">
    <source>
        <dbReference type="ARBA" id="ARBA00023027"/>
    </source>
</evidence>
<dbReference type="InterPro" id="IPR026590">
    <property type="entry name" value="Ssirtuin_cat_dom"/>
</dbReference>
<dbReference type="InterPro" id="IPR029035">
    <property type="entry name" value="DHS-like_NAD/FAD-binding_dom"/>
</dbReference>
<dbReference type="PANTHER" id="PTHR11085">
    <property type="entry name" value="NAD-DEPENDENT PROTEIN DEACYLASE SIRTUIN-5, MITOCHONDRIAL-RELATED"/>
    <property type="match status" value="1"/>
</dbReference>
<evidence type="ECO:0000313" key="14">
    <source>
        <dbReference type="Proteomes" id="UP001626550"/>
    </source>
</evidence>
<name>A0ABD2QBT0_9PLAT</name>
<dbReference type="Gene3D" id="3.40.50.1220">
    <property type="entry name" value="TPP-binding domain"/>
    <property type="match status" value="1"/>
</dbReference>
<dbReference type="AlphaFoldDB" id="A0ABD2QBT0"/>
<dbReference type="GO" id="GO:0046872">
    <property type="term" value="F:metal ion binding"/>
    <property type="evidence" value="ECO:0007669"/>
    <property type="project" value="UniProtKB-KW"/>
</dbReference>
<dbReference type="FunFam" id="3.30.1600.10:FF:000013">
    <property type="entry name" value="NAD-dependent protein deacetylase sirtuin-1"/>
    <property type="match status" value="1"/>
</dbReference>
<comment type="subcellular location">
    <subcellularLocation>
        <location evidence="2">Nucleus</location>
    </subcellularLocation>
</comment>
<gene>
    <name evidence="13" type="primary">SIRT1</name>
    <name evidence="13" type="ORF">Ciccas_004388</name>
</gene>
<dbReference type="EMBL" id="JBJKFK010000455">
    <property type="protein sequence ID" value="KAL3316970.1"/>
    <property type="molecule type" value="Genomic_DNA"/>
</dbReference>
<keyword evidence="6 10" id="KW-0479">Metal-binding</keyword>
<dbReference type="SUPFAM" id="SSF52467">
    <property type="entry name" value="DHS-like NAD/FAD-binding domain"/>
    <property type="match status" value="1"/>
</dbReference>